<dbReference type="Gene3D" id="1.10.225.10">
    <property type="entry name" value="Saposin-like"/>
    <property type="match status" value="3"/>
</dbReference>
<dbReference type="GO" id="GO:0006665">
    <property type="term" value="P:sphingolipid metabolic process"/>
    <property type="evidence" value="ECO:0007669"/>
    <property type="project" value="InterPro"/>
</dbReference>
<keyword evidence="3" id="KW-0732">Signal</keyword>
<name>A0AA36DHY8_9BILA</name>
<dbReference type="AlphaFoldDB" id="A0AA36DHY8"/>
<gene>
    <name evidence="5" type="ORF">MSPICULIGERA_LOCUS25443</name>
</gene>
<feature type="non-terminal residue" evidence="5">
    <location>
        <position position="1"/>
    </location>
</feature>
<evidence type="ECO:0000313" key="5">
    <source>
        <dbReference type="EMBL" id="CAJ0587477.1"/>
    </source>
</evidence>
<dbReference type="InterPro" id="IPR011001">
    <property type="entry name" value="Saposin-like"/>
</dbReference>
<proteinExistence type="predicted"/>
<dbReference type="GO" id="GO:0016020">
    <property type="term" value="C:membrane"/>
    <property type="evidence" value="ECO:0007669"/>
    <property type="project" value="GOC"/>
</dbReference>
<feature type="domain" description="Saposin B-type" evidence="4">
    <location>
        <begin position="335"/>
        <end position="414"/>
    </location>
</feature>
<evidence type="ECO:0000256" key="2">
    <source>
        <dbReference type="ARBA" id="ARBA00023180"/>
    </source>
</evidence>
<keyword evidence="1" id="KW-1015">Disulfide bond</keyword>
<evidence type="ECO:0000259" key="4">
    <source>
        <dbReference type="PROSITE" id="PS50015"/>
    </source>
</evidence>
<reference evidence="5" key="1">
    <citation type="submission" date="2023-06" db="EMBL/GenBank/DDBJ databases">
        <authorList>
            <person name="Delattre M."/>
        </authorList>
    </citation>
    <scope>NUCLEOTIDE SEQUENCE</scope>
    <source>
        <strain evidence="5">AF72</strain>
    </source>
</reference>
<accession>A0AA36DHY8</accession>
<dbReference type="InterPro" id="IPR008373">
    <property type="entry name" value="Saposin"/>
</dbReference>
<feature type="domain" description="Saposin B-type" evidence="4">
    <location>
        <begin position="26"/>
        <end position="106"/>
    </location>
</feature>
<keyword evidence="6" id="KW-1185">Reference proteome</keyword>
<feature type="signal peptide" evidence="3">
    <location>
        <begin position="1"/>
        <end position="16"/>
    </location>
</feature>
<keyword evidence="2" id="KW-0325">Glycoprotein</keyword>
<dbReference type="PRINTS" id="PR01797">
    <property type="entry name" value="SAPOSIN"/>
</dbReference>
<evidence type="ECO:0000313" key="6">
    <source>
        <dbReference type="Proteomes" id="UP001177023"/>
    </source>
</evidence>
<feature type="chain" id="PRO_5041404882" description="Saposin B-type domain-containing protein" evidence="3">
    <location>
        <begin position="17"/>
        <end position="414"/>
    </location>
</feature>
<dbReference type="SUPFAM" id="SSF47862">
    <property type="entry name" value="Saposin"/>
    <property type="match status" value="4"/>
</dbReference>
<dbReference type="GO" id="GO:0005764">
    <property type="term" value="C:lysosome"/>
    <property type="evidence" value="ECO:0007669"/>
    <property type="project" value="InterPro"/>
</dbReference>
<comment type="caution">
    <text evidence="5">The sequence shown here is derived from an EMBL/GenBank/DDBJ whole genome shotgun (WGS) entry which is preliminary data.</text>
</comment>
<dbReference type="InterPro" id="IPR051428">
    <property type="entry name" value="Sphingo_Act-Surfact_Prot"/>
</dbReference>
<dbReference type="PROSITE" id="PS50015">
    <property type="entry name" value="SAP_B"/>
    <property type="match status" value="3"/>
</dbReference>
<evidence type="ECO:0000256" key="3">
    <source>
        <dbReference type="SAM" id="SignalP"/>
    </source>
</evidence>
<evidence type="ECO:0000256" key="1">
    <source>
        <dbReference type="ARBA" id="ARBA00023157"/>
    </source>
</evidence>
<dbReference type="EMBL" id="CATQJA010002710">
    <property type="protein sequence ID" value="CAJ0587477.1"/>
    <property type="molecule type" value="Genomic_DNA"/>
</dbReference>
<feature type="domain" description="Saposin B-type" evidence="4">
    <location>
        <begin position="131"/>
        <end position="213"/>
    </location>
</feature>
<dbReference type="InterPro" id="IPR008139">
    <property type="entry name" value="SaposinB_dom"/>
</dbReference>
<protein>
    <recommendedName>
        <fullName evidence="4">Saposin B-type domain-containing protein</fullName>
    </recommendedName>
</protein>
<sequence>MRVLVCIVALVAVGLASKDPIRADRLADTCDDCQTLVSRFVSASKSPERRARLQAGLTAACAFAPRYKTECRILVKNIERVVTKIEPYMKNHRSICRSLHLCDSNSEISAFAKLFMLAAKQQLDLVEAAEKNTLCAECQKASKGVSQMITTGRYAKRALTLTQNLLCANVGPRRELCESTSAELIPAFFNDAEDLFADSNKACQSMGLCPAESTAVRRTSEAEIGAVLRNFWANGPKTQQGDQMDCFLCEVEKDIEIDGFGKANCTIAHQIRDIACPILPKDYLLGCHDFLDLYAPTVVVMTVDQMDAHDMCCSDGRCPNTTVSLTADMSHEQKMSQTCEMCRTTSTFARDAMLADGQLVENVVAGVENLVCQHAPEFFQEMCGRMAEKFVPRVLASALQLFSDPKGCEKRGLC</sequence>
<dbReference type="SMART" id="SM00741">
    <property type="entry name" value="SapB"/>
    <property type="match status" value="3"/>
</dbReference>
<dbReference type="Proteomes" id="UP001177023">
    <property type="component" value="Unassembled WGS sequence"/>
</dbReference>
<organism evidence="5 6">
    <name type="scientific">Mesorhabditis spiculigera</name>
    <dbReference type="NCBI Taxonomy" id="96644"/>
    <lineage>
        <taxon>Eukaryota</taxon>
        <taxon>Metazoa</taxon>
        <taxon>Ecdysozoa</taxon>
        <taxon>Nematoda</taxon>
        <taxon>Chromadorea</taxon>
        <taxon>Rhabditida</taxon>
        <taxon>Rhabditina</taxon>
        <taxon>Rhabditomorpha</taxon>
        <taxon>Rhabditoidea</taxon>
        <taxon>Rhabditidae</taxon>
        <taxon>Mesorhabditinae</taxon>
        <taxon>Mesorhabditis</taxon>
    </lineage>
</organism>
<dbReference type="PANTHER" id="PTHR11480">
    <property type="entry name" value="SAPOSIN-RELATED"/>
    <property type="match status" value="1"/>
</dbReference>